<comment type="caution">
    <text evidence="2">The sequence shown here is derived from an EMBL/GenBank/DDBJ whole genome shotgun (WGS) entry which is preliminary data.</text>
</comment>
<dbReference type="EMBL" id="JACQAY010000304">
    <property type="protein sequence ID" value="MBI3540434.1"/>
    <property type="molecule type" value="Genomic_DNA"/>
</dbReference>
<dbReference type="InterPro" id="IPR045670">
    <property type="entry name" value="DUF5916"/>
</dbReference>
<accession>A0A9D6LCZ6</accession>
<sequence>GTPARMIAVERSSRHYFQRPDARDVRVDSSATSLTGYAGRIWLNKQSGAVMSNTGVGFISPSFESNDLGLQSRSDVINAHTVLGYQWTQEGRYKRYANVWGALAGSGDRDGDLTSAALVLGGNTTFRNNWGAWWNLAGSPRATDIRSTRGGPAMLSRRDANVNAGFNTDSYRKTFLSTWVLFDRNEAGGSANNGGFYVEWKPRSNLLLSAGPWVNFNHAAAQYVTSVADPTATETYGRRYVFAALDQSTIGADVRLNWTFTPDLSLETYVQPFFSSGKYSGYKSLARPRTYAFDPYAFPGSANFDFGSLRGNAVVRWEYAPGSTVFLVWTQKRDEFGPAGDFDLHQGVNDLFRARADNVFLVKATYHIGL</sequence>
<dbReference type="Proteomes" id="UP000807850">
    <property type="component" value="Unassembled WGS sequence"/>
</dbReference>
<proteinExistence type="predicted"/>
<dbReference type="AlphaFoldDB" id="A0A9D6LCZ6"/>
<feature type="domain" description="DUF5916" evidence="1">
    <location>
        <begin position="26"/>
        <end position="368"/>
    </location>
</feature>
<evidence type="ECO:0000313" key="2">
    <source>
        <dbReference type="EMBL" id="MBI3540434.1"/>
    </source>
</evidence>
<name>A0A9D6LCZ6_UNCEI</name>
<gene>
    <name evidence="2" type="ORF">HY076_09200</name>
</gene>
<reference evidence="2" key="1">
    <citation type="submission" date="2020-07" db="EMBL/GenBank/DDBJ databases">
        <title>Huge and variable diversity of episymbiotic CPR bacteria and DPANN archaea in groundwater ecosystems.</title>
        <authorList>
            <person name="He C.Y."/>
            <person name="Keren R."/>
            <person name="Whittaker M."/>
            <person name="Farag I.F."/>
            <person name="Doudna J."/>
            <person name="Cate J.H.D."/>
            <person name="Banfield J.F."/>
        </authorList>
    </citation>
    <scope>NUCLEOTIDE SEQUENCE</scope>
    <source>
        <strain evidence="2">NC_groundwater_928_Pr1_S-0.2um_72_17</strain>
    </source>
</reference>
<feature type="non-terminal residue" evidence="2">
    <location>
        <position position="1"/>
    </location>
</feature>
<organism evidence="2 3">
    <name type="scientific">Eiseniibacteriota bacterium</name>
    <dbReference type="NCBI Taxonomy" id="2212470"/>
    <lineage>
        <taxon>Bacteria</taxon>
        <taxon>Candidatus Eiseniibacteriota</taxon>
    </lineage>
</organism>
<evidence type="ECO:0000313" key="3">
    <source>
        <dbReference type="Proteomes" id="UP000807850"/>
    </source>
</evidence>
<protein>
    <recommendedName>
        <fullName evidence="1">DUF5916 domain-containing protein</fullName>
    </recommendedName>
</protein>
<evidence type="ECO:0000259" key="1">
    <source>
        <dbReference type="Pfam" id="PF19313"/>
    </source>
</evidence>
<dbReference type="Pfam" id="PF19313">
    <property type="entry name" value="DUF5916"/>
    <property type="match status" value="1"/>
</dbReference>